<comment type="similarity">
    <text evidence="1">Belongs to the NAPRTase family.</text>
</comment>
<dbReference type="PIRSF" id="PIRSF005943">
    <property type="entry name" value="NMPRT"/>
    <property type="match status" value="1"/>
</dbReference>
<evidence type="ECO:0000259" key="8">
    <source>
        <dbReference type="Pfam" id="PF04095"/>
    </source>
</evidence>
<evidence type="ECO:0000256" key="4">
    <source>
        <dbReference type="ARBA" id="ARBA00022679"/>
    </source>
</evidence>
<feature type="domain" description="Nicotinate/nicotinamide phosphoribosyltransferase" evidence="8">
    <location>
        <begin position="188"/>
        <end position="439"/>
    </location>
</feature>
<sequence length="506" mass="56990">MTKPYLATDFYKVSHAMNRLNKPALHPESIEYIYEVLTPRQNSFFPYDDKMVVFGYEFFVARLLGEWQTEFFDKDWEDIKLDFYVFFEMSDSLVYRSMVEKLKQLHDLGHLPLEIRSLPEGSLVPMRVPVLSIKNTDPDFYWLPGFLETTLLANTFVTTGTASVARQFRKIAEHYGDVSADDKAYIDFQFHDFSQRGQHGDDAAVLSGIGHLSSFKGTDAVPAVDELLRVYGGLTPDELIGGSVVATEHSIMESLGGEFGTDKEGQLKAYESLIDRNPDGVISVVSDTYQYWDVIDYVLPQLKEKIMARDGKLVIRPDSLDEYRKATGQTIKSTEDQLVTTLQALYDTFGGHINSKGYKVLDQHIGLIHGEGITLDNIRPMFDAILNAGFSAENIVFGLGAYVYSVKVSRDDFGQALKATACVIDGKEKVIFKAPHSKKEAFKRSPHGAVSIHGKSGEYHMIENLTMEEAANDKDNQMTLLYSPKYGNRVTSLRDIRQKILDGLDK</sequence>
<dbReference type="AlphaFoldDB" id="A0AAW9U4C1"/>
<keyword evidence="4" id="KW-0808">Transferase</keyword>
<dbReference type="InterPro" id="IPR036068">
    <property type="entry name" value="Nicotinate_pribotase-like_C"/>
</dbReference>
<keyword evidence="3 9" id="KW-0328">Glycosyltransferase</keyword>
<evidence type="ECO:0000256" key="5">
    <source>
        <dbReference type="ARBA" id="ARBA00035007"/>
    </source>
</evidence>
<evidence type="ECO:0000256" key="6">
    <source>
        <dbReference type="ARBA" id="ARBA00035024"/>
    </source>
</evidence>
<dbReference type="EC" id="2.4.2.12" evidence="6"/>
<dbReference type="Pfam" id="PF04095">
    <property type="entry name" value="NAPRTase"/>
    <property type="match status" value="1"/>
</dbReference>
<accession>A0AAW9U4C1</accession>
<evidence type="ECO:0000313" key="9">
    <source>
        <dbReference type="EMBL" id="MRG74536.1"/>
    </source>
</evidence>
<dbReference type="EMBL" id="WJMV01000003">
    <property type="protein sequence ID" value="MRG74536.1"/>
    <property type="molecule type" value="Genomic_DNA"/>
</dbReference>
<dbReference type="Proteomes" id="UP000452188">
    <property type="component" value="Unassembled WGS sequence"/>
</dbReference>
<dbReference type="PANTHER" id="PTHR43816">
    <property type="entry name" value="NICOTINAMIDE PHOSPHORIBOSYLTRANSFERASE"/>
    <property type="match status" value="1"/>
</dbReference>
<proteinExistence type="inferred from homology"/>
<dbReference type="SUPFAM" id="SSF51690">
    <property type="entry name" value="Nicotinate/Quinolinate PRTase C-terminal domain-like"/>
    <property type="match status" value="1"/>
</dbReference>
<dbReference type="RefSeq" id="WP_019253487.1">
    <property type="nucleotide sequence ID" value="NZ_LT600330.1"/>
</dbReference>
<evidence type="ECO:0000256" key="7">
    <source>
        <dbReference type="ARBA" id="ARBA00035036"/>
    </source>
</evidence>
<dbReference type="GO" id="GO:0009435">
    <property type="term" value="P:NAD+ biosynthetic process"/>
    <property type="evidence" value="ECO:0007669"/>
    <property type="project" value="InterPro"/>
</dbReference>
<dbReference type="InterPro" id="IPR013785">
    <property type="entry name" value="Aldolase_TIM"/>
</dbReference>
<name>A0AAW9U4C1_LIMRT</name>
<organism evidence="9 10">
    <name type="scientific">Limosilactobacillus reuteri</name>
    <name type="common">Lactobacillus reuteri</name>
    <dbReference type="NCBI Taxonomy" id="1598"/>
    <lineage>
        <taxon>Bacteria</taxon>
        <taxon>Bacillati</taxon>
        <taxon>Bacillota</taxon>
        <taxon>Bacilli</taxon>
        <taxon>Lactobacillales</taxon>
        <taxon>Lactobacillaceae</taxon>
        <taxon>Limosilactobacillus</taxon>
    </lineage>
</organism>
<dbReference type="InterPro" id="IPR016471">
    <property type="entry name" value="Nicotinamide_PRibTrfase"/>
</dbReference>
<evidence type="ECO:0000313" key="10">
    <source>
        <dbReference type="Proteomes" id="UP000452188"/>
    </source>
</evidence>
<comment type="caution">
    <text evidence="9">The sequence shown here is derived from an EMBL/GenBank/DDBJ whole genome shotgun (WGS) entry which is preliminary data.</text>
</comment>
<dbReference type="InterPro" id="IPR041525">
    <property type="entry name" value="N/Namide_PRibTrfase"/>
</dbReference>
<dbReference type="PANTHER" id="PTHR43816:SF1">
    <property type="entry name" value="NICOTINAMIDE PHOSPHORIBOSYLTRANSFERASE"/>
    <property type="match status" value="1"/>
</dbReference>
<dbReference type="GO" id="GO:0047280">
    <property type="term" value="F:nicotinamide phosphoribosyltransferase activity"/>
    <property type="evidence" value="ECO:0007669"/>
    <property type="project" value="UniProtKB-EC"/>
</dbReference>
<reference evidence="9 10" key="1">
    <citation type="submission" date="2019-11" db="EMBL/GenBank/DDBJ databases">
        <title>Draft genome sequence of 12 host-associated Lactobacillus reuteri rodent strains.</title>
        <authorList>
            <person name="Zhang S."/>
            <person name="Ozcam M."/>
            <person name="Van Pijkeren J.P."/>
        </authorList>
    </citation>
    <scope>NUCLEOTIDE SEQUENCE [LARGE SCALE GENOMIC DNA]</scope>
    <source>
        <strain evidence="9 10">6799jm-1</strain>
    </source>
</reference>
<evidence type="ECO:0000256" key="3">
    <source>
        <dbReference type="ARBA" id="ARBA00022676"/>
    </source>
</evidence>
<comment type="pathway">
    <text evidence="5">Cofactor biosynthesis; NAD(+) biosynthesis; nicotinamide D-ribonucleotide from 5-phospho-alpha-D-ribose 1-diphosphate and nicotinamide: step 1/1.</text>
</comment>
<evidence type="ECO:0000256" key="1">
    <source>
        <dbReference type="ARBA" id="ARBA00010897"/>
    </source>
</evidence>
<dbReference type="Gene3D" id="3.20.20.70">
    <property type="entry name" value="Aldolase class I"/>
    <property type="match status" value="1"/>
</dbReference>
<gene>
    <name evidence="9" type="ORF">GIX79_01915</name>
</gene>
<keyword evidence="2" id="KW-0662">Pyridine nucleotide biosynthesis</keyword>
<protein>
    <recommendedName>
        <fullName evidence="7">Nicotinamide phosphoribosyltransferase</fullName>
        <ecNumber evidence="6">2.4.2.12</ecNumber>
    </recommendedName>
</protein>
<evidence type="ECO:0000256" key="2">
    <source>
        <dbReference type="ARBA" id="ARBA00022642"/>
    </source>
</evidence>